<dbReference type="Gene3D" id="2.60.120.620">
    <property type="entry name" value="q2cbj1_9rhob like domain"/>
    <property type="match status" value="1"/>
</dbReference>
<accession>A0A5J6MIZ9</accession>
<dbReference type="Proteomes" id="UP000326202">
    <property type="component" value="Chromosome"/>
</dbReference>
<dbReference type="SUPFAM" id="SSF51197">
    <property type="entry name" value="Clavaminate synthase-like"/>
    <property type="match status" value="1"/>
</dbReference>
<sequence length="293" mass="31920">MLSDTQINDFWRDGYLVAPDAVTPAQLDALRRDVAGWVEESRHHSAPFGPPTLDGRPRFDMGEEHSAAHPALRRINNPSDISAAYMEVVKSSAMTDMVADLVGPDLKFHHCKINLKLPGSNTEVGYHQDFAYTPHTNDDLVTCLLMLDDMTLDNGCLKVIPGSHKGPLYSLYDGERFTGAVAPAVERQFKPAEIAVTGRAGSVCFMHTCLLHGSDANRSDKSRGLYICVLSAADAFPLSKNVMANPNEGMILRGHPTRTARLVARDIELPIAYKQASFFAVQGQRSASAGGRA</sequence>
<dbReference type="RefSeq" id="WP_151177450.1">
    <property type="nucleotide sequence ID" value="NZ_CP042906.1"/>
</dbReference>
<gene>
    <name evidence="1" type="ORF">FRZ44_24670</name>
</gene>
<dbReference type="OrthoDB" id="9791262at2"/>
<dbReference type="AlphaFoldDB" id="A0A5J6MIZ9"/>
<proteinExistence type="predicted"/>
<dbReference type="InterPro" id="IPR008775">
    <property type="entry name" value="Phytyl_CoA_dOase-like"/>
</dbReference>
<dbReference type="GO" id="GO:0016706">
    <property type="term" value="F:2-oxoglutarate-dependent dioxygenase activity"/>
    <property type="evidence" value="ECO:0007669"/>
    <property type="project" value="UniProtKB-ARBA"/>
</dbReference>
<protein>
    <submittedName>
        <fullName evidence="1">Phytanoyl-CoA dioxygenase</fullName>
    </submittedName>
</protein>
<dbReference type="Pfam" id="PF05721">
    <property type="entry name" value="PhyH"/>
    <property type="match status" value="1"/>
</dbReference>
<dbReference type="KEGG" id="htq:FRZ44_24670"/>
<keyword evidence="2" id="KW-1185">Reference proteome</keyword>
<keyword evidence="1" id="KW-0560">Oxidoreductase</keyword>
<keyword evidence="1" id="KW-0223">Dioxygenase</keyword>
<reference evidence="1 2" key="1">
    <citation type="submission" date="2019-08" db="EMBL/GenBank/DDBJ databases">
        <title>Hyperibacter terrae gen. nov., sp. nov. and Hyperibacter viscosus sp. nov., two new members in the family Rhodospirillaceae isolated from the rhizosphere of Hypericum perforatum.</title>
        <authorList>
            <person name="Noviana Z."/>
        </authorList>
    </citation>
    <scope>NUCLEOTIDE SEQUENCE [LARGE SCALE GENOMIC DNA]</scope>
    <source>
        <strain evidence="1 2">R5913</strain>
    </source>
</reference>
<evidence type="ECO:0000313" key="2">
    <source>
        <dbReference type="Proteomes" id="UP000326202"/>
    </source>
</evidence>
<organism evidence="1 2">
    <name type="scientific">Hypericibacter terrae</name>
    <dbReference type="NCBI Taxonomy" id="2602015"/>
    <lineage>
        <taxon>Bacteria</taxon>
        <taxon>Pseudomonadati</taxon>
        <taxon>Pseudomonadota</taxon>
        <taxon>Alphaproteobacteria</taxon>
        <taxon>Rhodospirillales</taxon>
        <taxon>Dongiaceae</taxon>
        <taxon>Hypericibacter</taxon>
    </lineage>
</organism>
<evidence type="ECO:0000313" key="1">
    <source>
        <dbReference type="EMBL" id="QEX17171.1"/>
    </source>
</evidence>
<dbReference type="EMBL" id="CP042906">
    <property type="protein sequence ID" value="QEX17171.1"/>
    <property type="molecule type" value="Genomic_DNA"/>
</dbReference>
<dbReference type="GO" id="GO:0005506">
    <property type="term" value="F:iron ion binding"/>
    <property type="evidence" value="ECO:0007669"/>
    <property type="project" value="UniProtKB-ARBA"/>
</dbReference>
<name>A0A5J6MIZ9_9PROT</name>
<dbReference type="PANTHER" id="PTHR20883">
    <property type="entry name" value="PHYTANOYL-COA DIOXYGENASE DOMAIN CONTAINING 1"/>
    <property type="match status" value="1"/>
</dbReference>
<dbReference type="PANTHER" id="PTHR20883:SF46">
    <property type="entry name" value="PHYTANOYL-COA HYDROXYLASE"/>
    <property type="match status" value="1"/>
</dbReference>